<sequence>MSLEKTAKVPVAVLPNSSGVVESGPKREPVPALVPVPELVPVTVPQQTAGAGSASRDAVSNHVADLFASVAWRVSAAWMAGCLALLLVVIAFAIGEKQFITSDQIIWVSLASGLITLASLVPGLVIGRGVPADKVARSGTAIVATSAALGIRFAGTVALFVACRYHFGEESSSIVFLVIGWYVFLTSIEVHGLAGGLTSLDRIQDFGRRDS</sequence>
<feature type="transmembrane region" description="Helical" evidence="1">
    <location>
        <begin position="76"/>
        <end position="94"/>
    </location>
</feature>
<evidence type="ECO:0000256" key="1">
    <source>
        <dbReference type="SAM" id="Phobius"/>
    </source>
</evidence>
<accession>A0A5B1CEI8</accession>
<protein>
    <submittedName>
        <fullName evidence="2">Uncharacterized protein</fullName>
    </submittedName>
</protein>
<dbReference type="RefSeq" id="WP_157593994.1">
    <property type="nucleotide sequence ID" value="NZ_VRLW01000001.1"/>
</dbReference>
<evidence type="ECO:0000313" key="2">
    <source>
        <dbReference type="EMBL" id="KAA1259568.1"/>
    </source>
</evidence>
<organism evidence="2 3">
    <name type="scientific">Rubripirellula obstinata</name>
    <dbReference type="NCBI Taxonomy" id="406547"/>
    <lineage>
        <taxon>Bacteria</taxon>
        <taxon>Pseudomonadati</taxon>
        <taxon>Planctomycetota</taxon>
        <taxon>Planctomycetia</taxon>
        <taxon>Pirellulales</taxon>
        <taxon>Pirellulaceae</taxon>
        <taxon>Rubripirellula</taxon>
    </lineage>
</organism>
<keyword evidence="1" id="KW-0812">Transmembrane</keyword>
<dbReference type="EMBL" id="VRLW01000001">
    <property type="protein sequence ID" value="KAA1259568.1"/>
    <property type="molecule type" value="Genomic_DNA"/>
</dbReference>
<keyword evidence="1" id="KW-1133">Transmembrane helix</keyword>
<reference evidence="2 3" key="1">
    <citation type="submission" date="2019-08" db="EMBL/GenBank/DDBJ databases">
        <title>Deep-cultivation of Planctomycetes and their phenomic and genomic characterization uncovers novel biology.</title>
        <authorList>
            <person name="Wiegand S."/>
            <person name="Jogler M."/>
            <person name="Boedeker C."/>
            <person name="Pinto D."/>
            <person name="Vollmers J."/>
            <person name="Rivas-Marin E."/>
            <person name="Kohn T."/>
            <person name="Peeters S.H."/>
            <person name="Heuer A."/>
            <person name="Rast P."/>
            <person name="Oberbeckmann S."/>
            <person name="Bunk B."/>
            <person name="Jeske O."/>
            <person name="Meyerdierks A."/>
            <person name="Storesund J.E."/>
            <person name="Kallscheuer N."/>
            <person name="Luecker S."/>
            <person name="Lage O.M."/>
            <person name="Pohl T."/>
            <person name="Merkel B.J."/>
            <person name="Hornburger P."/>
            <person name="Mueller R.-W."/>
            <person name="Bruemmer F."/>
            <person name="Labrenz M."/>
            <person name="Spormann A.M."/>
            <person name="Op Den Camp H."/>
            <person name="Overmann J."/>
            <person name="Amann R."/>
            <person name="Jetten M.S.M."/>
            <person name="Mascher T."/>
            <person name="Medema M.H."/>
            <person name="Devos D.P."/>
            <person name="Kaster A.-K."/>
            <person name="Ovreas L."/>
            <person name="Rohde M."/>
            <person name="Galperin M.Y."/>
            <person name="Jogler C."/>
        </authorList>
    </citation>
    <scope>NUCLEOTIDE SEQUENCE [LARGE SCALE GENOMIC DNA]</scope>
    <source>
        <strain evidence="2 3">LF1</strain>
    </source>
</reference>
<name>A0A5B1CEI8_9BACT</name>
<comment type="caution">
    <text evidence="2">The sequence shown here is derived from an EMBL/GenBank/DDBJ whole genome shotgun (WGS) entry which is preliminary data.</text>
</comment>
<evidence type="ECO:0000313" key="3">
    <source>
        <dbReference type="Proteomes" id="UP000322699"/>
    </source>
</evidence>
<keyword evidence="1" id="KW-0472">Membrane</keyword>
<feature type="transmembrane region" description="Helical" evidence="1">
    <location>
        <begin position="174"/>
        <end position="194"/>
    </location>
</feature>
<feature type="transmembrane region" description="Helical" evidence="1">
    <location>
        <begin position="139"/>
        <end position="162"/>
    </location>
</feature>
<dbReference type="OrthoDB" id="290574at2"/>
<dbReference type="Proteomes" id="UP000322699">
    <property type="component" value="Unassembled WGS sequence"/>
</dbReference>
<keyword evidence="3" id="KW-1185">Reference proteome</keyword>
<feature type="transmembrane region" description="Helical" evidence="1">
    <location>
        <begin position="106"/>
        <end position="127"/>
    </location>
</feature>
<proteinExistence type="predicted"/>
<dbReference type="AlphaFoldDB" id="A0A5B1CEI8"/>
<gene>
    <name evidence="2" type="ORF">LF1_21020</name>
</gene>